<dbReference type="STRING" id="326424.FRAAL2810"/>
<dbReference type="EMBL" id="CT573213">
    <property type="protein sequence ID" value="CAJ61454.1"/>
    <property type="molecule type" value="Genomic_DNA"/>
</dbReference>
<dbReference type="OrthoDB" id="9885926at2"/>
<sequence length="168" mass="17817">MSDLLPTQDDGYHSLVDMEVPDRNGLLVAAPLSYDVGRGWAPVEAEFIPVSADRLIEVAMGLVAMADVGIVAIHSQDTAADATRLAFTVGLRLGVFARPFGLVLAGKEPVGPEISTHGRRLVVHDVEVLADPGQGVGVPDAAPWVRRQVWEVMPAGRYAAWQAAGRSG</sequence>
<proteinExistence type="predicted"/>
<evidence type="ECO:0000313" key="2">
    <source>
        <dbReference type="Proteomes" id="UP000000657"/>
    </source>
</evidence>
<name>Q0RLZ9_FRAAA</name>
<reference evidence="1 2" key="1">
    <citation type="journal article" date="2007" name="Genome Res.">
        <title>Genome characteristics of facultatively symbiotic Frankia sp. strains reflect host range and host plant biogeography.</title>
        <authorList>
            <person name="Normand P."/>
            <person name="Lapierre P."/>
            <person name="Tisa L.S."/>
            <person name="Gogarten J.P."/>
            <person name="Alloisio N."/>
            <person name="Bagnarol E."/>
            <person name="Bassi C.A."/>
            <person name="Berry A.M."/>
            <person name="Bickhart D.M."/>
            <person name="Choisne N."/>
            <person name="Couloux A."/>
            <person name="Cournoyer B."/>
            <person name="Cruveiller S."/>
            <person name="Daubin V."/>
            <person name="Demange N."/>
            <person name="Francino M.P."/>
            <person name="Goltsman E."/>
            <person name="Huang Y."/>
            <person name="Kopp O.R."/>
            <person name="Labarre L."/>
            <person name="Lapidus A."/>
            <person name="Lavire C."/>
            <person name="Marechal J."/>
            <person name="Martinez M."/>
            <person name="Mastronunzio J.E."/>
            <person name="Mullin B.C."/>
            <person name="Niemann J."/>
            <person name="Pujic P."/>
            <person name="Rawnsley T."/>
            <person name="Rouy Z."/>
            <person name="Schenowitz C."/>
            <person name="Sellstedt A."/>
            <person name="Tavares F."/>
            <person name="Tomkins J.P."/>
            <person name="Vallenet D."/>
            <person name="Valverde C."/>
            <person name="Wall L.G."/>
            <person name="Wang Y."/>
            <person name="Medigue C."/>
            <person name="Benson D.R."/>
        </authorList>
    </citation>
    <scope>NUCLEOTIDE SEQUENCE [LARGE SCALE GENOMIC DNA]</scope>
    <source>
        <strain evidence="2">DSM 45986 / CECT 9034 / ACN14a</strain>
    </source>
</reference>
<gene>
    <name evidence="1" type="ordered locus">FRAAL2810</name>
</gene>
<dbReference type="Proteomes" id="UP000000657">
    <property type="component" value="Chromosome"/>
</dbReference>
<dbReference type="HOGENOM" id="CLU_1592123_0_0_11"/>
<organism evidence="1 2">
    <name type="scientific">Frankia alni (strain DSM 45986 / CECT 9034 / ACN14a)</name>
    <dbReference type="NCBI Taxonomy" id="326424"/>
    <lineage>
        <taxon>Bacteria</taxon>
        <taxon>Bacillati</taxon>
        <taxon>Actinomycetota</taxon>
        <taxon>Actinomycetes</taxon>
        <taxon>Frankiales</taxon>
        <taxon>Frankiaceae</taxon>
        <taxon>Frankia</taxon>
    </lineage>
</organism>
<evidence type="ECO:0000313" key="1">
    <source>
        <dbReference type="EMBL" id="CAJ61454.1"/>
    </source>
</evidence>
<dbReference type="RefSeq" id="WP_011603961.1">
    <property type="nucleotide sequence ID" value="NC_008278.1"/>
</dbReference>
<dbReference type="KEGG" id="fal:FRAAL2810"/>
<protein>
    <submittedName>
        <fullName evidence="1">Uncharacterized protein</fullName>
    </submittedName>
</protein>
<accession>Q0RLZ9</accession>
<keyword evidence="2" id="KW-1185">Reference proteome</keyword>
<dbReference type="AlphaFoldDB" id="Q0RLZ9"/>